<name>A0ABS7AWD6_9ACTN</name>
<comment type="caution">
    <text evidence="3">The sequence shown here is derived from an EMBL/GenBank/DDBJ whole genome shotgun (WGS) entry which is preliminary data.</text>
</comment>
<gene>
    <name evidence="3" type="ORF">KZ829_01395</name>
</gene>
<proteinExistence type="predicted"/>
<evidence type="ECO:0000313" key="3">
    <source>
        <dbReference type="EMBL" id="MBW6432398.1"/>
    </source>
</evidence>
<evidence type="ECO:0000259" key="2">
    <source>
        <dbReference type="Pfam" id="PF19631"/>
    </source>
</evidence>
<dbReference type="RefSeq" id="WP_220142050.1">
    <property type="nucleotide sequence ID" value="NZ_JAHXZI010000001.1"/>
</dbReference>
<dbReference type="Pfam" id="PF19631">
    <property type="entry name" value="Trypco2"/>
    <property type="match status" value="1"/>
</dbReference>
<keyword evidence="4" id="KW-1185">Reference proteome</keyword>
<feature type="region of interest" description="Disordered" evidence="1">
    <location>
        <begin position="82"/>
        <end position="104"/>
    </location>
</feature>
<accession>A0ABS7AWD6</accession>
<evidence type="ECO:0000256" key="1">
    <source>
        <dbReference type="SAM" id="MobiDB-lite"/>
    </source>
</evidence>
<protein>
    <recommendedName>
        <fullName evidence="2">Trypsin-co-occurring domain-containing protein</fullName>
    </recommendedName>
</protein>
<feature type="domain" description="Trypsin-co-occurring" evidence="2">
    <location>
        <begin position="6"/>
        <end position="84"/>
    </location>
</feature>
<organism evidence="3 4">
    <name type="scientific">Actinoplanes hulinensis</name>
    <dbReference type="NCBI Taxonomy" id="1144547"/>
    <lineage>
        <taxon>Bacteria</taxon>
        <taxon>Bacillati</taxon>
        <taxon>Actinomycetota</taxon>
        <taxon>Actinomycetes</taxon>
        <taxon>Micromonosporales</taxon>
        <taxon>Micromonosporaceae</taxon>
        <taxon>Actinoplanes</taxon>
    </lineage>
</organism>
<reference evidence="3 4" key="1">
    <citation type="journal article" date="2013" name="Antonie Van Leeuwenhoek">
        <title>Actinoplanes hulinensis sp. nov., a novel actinomycete isolated from soybean root (Glycine max (L.) Merr).</title>
        <authorList>
            <person name="Shen Y."/>
            <person name="Liu C."/>
            <person name="Wang X."/>
            <person name="Zhao J."/>
            <person name="Jia F."/>
            <person name="Zhang Y."/>
            <person name="Wang L."/>
            <person name="Yang D."/>
            <person name="Xiang W."/>
        </authorList>
    </citation>
    <scope>NUCLEOTIDE SEQUENCE [LARGE SCALE GENOMIC DNA]</scope>
    <source>
        <strain evidence="3 4">NEAU-M9</strain>
    </source>
</reference>
<dbReference type="EMBL" id="JAHXZI010000001">
    <property type="protein sequence ID" value="MBW6432398.1"/>
    <property type="molecule type" value="Genomic_DNA"/>
</dbReference>
<evidence type="ECO:0000313" key="4">
    <source>
        <dbReference type="Proteomes" id="UP001519863"/>
    </source>
</evidence>
<dbReference type="Proteomes" id="UP001519863">
    <property type="component" value="Unassembled WGS sequence"/>
</dbReference>
<sequence length="104" mass="11350">MEPAYIPLSQAVGELRTEIIAAVKNAKGEDLRFALEQIEVEFQVVATTTGKAEARASIWQVVTLKGSIEHANAATHKVKLVLKPRQEGSPDETLIGDEVSERPQ</sequence>
<dbReference type="InterPro" id="IPR045608">
    <property type="entry name" value="Trypco2"/>
</dbReference>